<dbReference type="EMBL" id="KN834836">
    <property type="protein sequence ID" value="KIK52890.1"/>
    <property type="molecule type" value="Genomic_DNA"/>
</dbReference>
<evidence type="ECO:0000313" key="1">
    <source>
        <dbReference type="EMBL" id="KIK52890.1"/>
    </source>
</evidence>
<reference evidence="1 2" key="1">
    <citation type="submission" date="2014-04" db="EMBL/GenBank/DDBJ databases">
        <title>Evolutionary Origins and Diversification of the Mycorrhizal Mutualists.</title>
        <authorList>
            <consortium name="DOE Joint Genome Institute"/>
            <consortium name="Mycorrhizal Genomics Consortium"/>
            <person name="Kohler A."/>
            <person name="Kuo A."/>
            <person name="Nagy L.G."/>
            <person name="Floudas D."/>
            <person name="Copeland A."/>
            <person name="Barry K.W."/>
            <person name="Cichocki N."/>
            <person name="Veneault-Fourrey C."/>
            <person name="LaButti K."/>
            <person name="Lindquist E.A."/>
            <person name="Lipzen A."/>
            <person name="Lundell T."/>
            <person name="Morin E."/>
            <person name="Murat C."/>
            <person name="Riley R."/>
            <person name="Ohm R."/>
            <person name="Sun H."/>
            <person name="Tunlid A."/>
            <person name="Henrissat B."/>
            <person name="Grigoriev I.V."/>
            <person name="Hibbett D.S."/>
            <person name="Martin F."/>
        </authorList>
    </citation>
    <scope>NUCLEOTIDE SEQUENCE [LARGE SCALE GENOMIC DNA]</scope>
    <source>
        <strain evidence="1 2">FD-317 M1</strain>
    </source>
</reference>
<dbReference type="AlphaFoldDB" id="A0A0D0AR91"/>
<organism evidence="1 2">
    <name type="scientific">Collybiopsis luxurians FD-317 M1</name>
    <dbReference type="NCBI Taxonomy" id="944289"/>
    <lineage>
        <taxon>Eukaryota</taxon>
        <taxon>Fungi</taxon>
        <taxon>Dikarya</taxon>
        <taxon>Basidiomycota</taxon>
        <taxon>Agaricomycotina</taxon>
        <taxon>Agaricomycetes</taxon>
        <taxon>Agaricomycetidae</taxon>
        <taxon>Agaricales</taxon>
        <taxon>Marasmiineae</taxon>
        <taxon>Omphalotaceae</taxon>
        <taxon>Collybiopsis</taxon>
        <taxon>Collybiopsis luxurians</taxon>
    </lineage>
</organism>
<accession>A0A0D0AR91</accession>
<keyword evidence="2" id="KW-1185">Reference proteome</keyword>
<protein>
    <submittedName>
        <fullName evidence="1">Uncharacterized protein</fullName>
    </submittedName>
</protein>
<sequence length="245" mass="28609">MLVSYAAAVRAGQKAEYLCDAVNCWLWCFPEDIPPGCKVPHNQSHQLSDYFFPNVLEFNSVIDQGLGDLFSDNINFCYTPKMLQQQNTIITLTLVAYQKTTLLHIHLTKGLISPPLLTEGINMFRHRIAKLLAVEYTTRKDHIRDLSLESNWHVELTEAMLFWDLHNIVPSNFYIVYAMPPQYNTYNPMGPPEKCLVEYFRWSYPQTVKFNDDWLEFINKNPSKHYLDFIEEIMANVNPQQCLHL</sequence>
<dbReference type="Proteomes" id="UP000053593">
    <property type="component" value="Unassembled WGS sequence"/>
</dbReference>
<dbReference type="HOGENOM" id="CLU_1133694_0_0_1"/>
<name>A0A0D0AR91_9AGAR</name>
<evidence type="ECO:0000313" key="2">
    <source>
        <dbReference type="Proteomes" id="UP000053593"/>
    </source>
</evidence>
<proteinExistence type="predicted"/>
<gene>
    <name evidence="1" type="ORF">GYMLUDRAFT_64010</name>
</gene>